<evidence type="ECO:0000256" key="1">
    <source>
        <dbReference type="ARBA" id="ARBA00004651"/>
    </source>
</evidence>
<dbReference type="Gene3D" id="1.20.1740.10">
    <property type="entry name" value="Amino acid/polyamine transporter I"/>
    <property type="match status" value="1"/>
</dbReference>
<keyword evidence="5 6" id="KW-0472">Membrane</keyword>
<accession>A0A9W6ET22</accession>
<dbReference type="PANTHER" id="PTHR42770">
    <property type="entry name" value="AMINO ACID TRANSPORTER-RELATED"/>
    <property type="match status" value="1"/>
</dbReference>
<feature type="transmembrane region" description="Helical" evidence="6">
    <location>
        <begin position="270"/>
        <end position="293"/>
    </location>
</feature>
<keyword evidence="4 6" id="KW-1133">Transmembrane helix</keyword>
<feature type="transmembrane region" description="Helical" evidence="6">
    <location>
        <begin position="346"/>
        <end position="366"/>
    </location>
</feature>
<feature type="transmembrane region" description="Helical" evidence="6">
    <location>
        <begin position="12"/>
        <end position="34"/>
    </location>
</feature>
<gene>
    <name evidence="7" type="ORF">WR164_16100</name>
</gene>
<evidence type="ECO:0000256" key="3">
    <source>
        <dbReference type="ARBA" id="ARBA00022692"/>
    </source>
</evidence>
<reference evidence="7" key="1">
    <citation type="submission" date="2022-07" db="EMBL/GenBank/DDBJ databases">
        <authorList>
            <person name="Kouya T."/>
            <person name="Ishiyama Y."/>
        </authorList>
    </citation>
    <scope>NUCLEOTIDE SEQUENCE</scope>
    <source>
        <strain evidence="7">WR16-4</strain>
    </source>
</reference>
<name>A0A9W6ET22_9LACO</name>
<feature type="transmembrane region" description="Helical" evidence="6">
    <location>
        <begin position="402"/>
        <end position="420"/>
    </location>
</feature>
<dbReference type="Proteomes" id="UP001144204">
    <property type="component" value="Unassembled WGS sequence"/>
</dbReference>
<feature type="transmembrane region" description="Helical" evidence="6">
    <location>
        <begin position="158"/>
        <end position="182"/>
    </location>
</feature>
<dbReference type="AlphaFoldDB" id="A0A9W6ET22"/>
<feature type="transmembrane region" description="Helical" evidence="6">
    <location>
        <begin position="83"/>
        <end position="107"/>
    </location>
</feature>
<dbReference type="EMBL" id="BRPL01000004">
    <property type="protein sequence ID" value="GLB47631.1"/>
    <property type="molecule type" value="Genomic_DNA"/>
</dbReference>
<keyword evidence="2" id="KW-1003">Cell membrane</keyword>
<sequence>MINNRKQIGFTSMVLLGINAIIASGIFLLPASGFKDFGPASILVLIFDALLAISIGLCFAECASMFGESGGAYVYANKAFGHFIGYEVGLATFIIRTIAEAVIYVAFTTTLSGVFPSLNNSFAKNVIITICVVLMIFINVNGIKLTSIFNNVITVGKLLPIILLIVIGIFFIHSANFTPFFVPKLTNMGGFSNTTILLFYIFTGFEGLVITAQDMKNVKKNLPRALILSMLIITIIYILVMVVCIGILGSKLSGTSIPLQMAFTKIVGKWGGVLVLIGLLISLFGSISASTFITPRSMVALSDHGSLPKIFSKMNRKNEPYVAIIASNIIALLIAFSGTYTELVKISVVARFAQYIPTCLAVIVFRKTMPHAKRNFKLAFGYTIPIIALVVSAWLLIKTDVSELICGLGALVIAAPFYLLTKTYRNAQK</sequence>
<dbReference type="GO" id="GO:0022857">
    <property type="term" value="F:transmembrane transporter activity"/>
    <property type="evidence" value="ECO:0007669"/>
    <property type="project" value="InterPro"/>
</dbReference>
<dbReference type="PANTHER" id="PTHR42770:SF18">
    <property type="entry name" value="ARGININE_AGMATINE ANTIPORTER"/>
    <property type="match status" value="1"/>
</dbReference>
<evidence type="ECO:0000256" key="2">
    <source>
        <dbReference type="ARBA" id="ARBA00022475"/>
    </source>
</evidence>
<feature type="transmembrane region" description="Helical" evidence="6">
    <location>
        <begin position="378"/>
        <end position="396"/>
    </location>
</feature>
<dbReference type="PIRSF" id="PIRSF006060">
    <property type="entry name" value="AA_transporter"/>
    <property type="match status" value="1"/>
</dbReference>
<dbReference type="Pfam" id="PF13520">
    <property type="entry name" value="AA_permease_2"/>
    <property type="match status" value="1"/>
</dbReference>
<dbReference type="GO" id="GO:0005886">
    <property type="term" value="C:plasma membrane"/>
    <property type="evidence" value="ECO:0007669"/>
    <property type="project" value="UniProtKB-SubCell"/>
</dbReference>
<feature type="transmembrane region" description="Helical" evidence="6">
    <location>
        <begin position="321"/>
        <end position="340"/>
    </location>
</feature>
<keyword evidence="8" id="KW-1185">Reference proteome</keyword>
<feature type="transmembrane region" description="Helical" evidence="6">
    <location>
        <begin position="194"/>
        <end position="213"/>
    </location>
</feature>
<evidence type="ECO:0000313" key="8">
    <source>
        <dbReference type="Proteomes" id="UP001144204"/>
    </source>
</evidence>
<comment type="caution">
    <text evidence="7">The sequence shown here is derived from an EMBL/GenBank/DDBJ whole genome shotgun (WGS) entry which is preliminary data.</text>
</comment>
<reference evidence="7" key="2">
    <citation type="journal article" date="2023" name="PLoS ONE">
        <title>Philodulcilactobacillus myokoensis gen. nov., sp. nov., a fructophilic, acidophilic, and agar-phobic lactic acid bacterium isolated from fermented vegetable extracts.</title>
        <authorList>
            <person name="Kouya T."/>
            <person name="Ishiyama Y."/>
            <person name="Ohashi S."/>
            <person name="Kumakubo R."/>
            <person name="Yamazaki T."/>
            <person name="Otaki T."/>
        </authorList>
    </citation>
    <scope>NUCLEOTIDE SEQUENCE</scope>
    <source>
        <strain evidence="7">WR16-4</strain>
    </source>
</reference>
<evidence type="ECO:0000256" key="5">
    <source>
        <dbReference type="ARBA" id="ARBA00023136"/>
    </source>
</evidence>
<evidence type="ECO:0000313" key="7">
    <source>
        <dbReference type="EMBL" id="GLB47631.1"/>
    </source>
</evidence>
<feature type="transmembrane region" description="Helical" evidence="6">
    <location>
        <begin position="40"/>
        <end position="62"/>
    </location>
</feature>
<dbReference type="InterPro" id="IPR050367">
    <property type="entry name" value="APC_superfamily"/>
</dbReference>
<evidence type="ECO:0000256" key="4">
    <source>
        <dbReference type="ARBA" id="ARBA00022989"/>
    </source>
</evidence>
<feature type="transmembrane region" description="Helical" evidence="6">
    <location>
        <begin position="225"/>
        <end position="250"/>
    </location>
</feature>
<dbReference type="RefSeq" id="WP_286137167.1">
    <property type="nucleotide sequence ID" value="NZ_BRPL01000004.1"/>
</dbReference>
<evidence type="ECO:0000256" key="6">
    <source>
        <dbReference type="SAM" id="Phobius"/>
    </source>
</evidence>
<keyword evidence="3 6" id="KW-0812">Transmembrane</keyword>
<organism evidence="7 8">
    <name type="scientific">Philodulcilactobacillus myokoensis</name>
    <dbReference type="NCBI Taxonomy" id="2929573"/>
    <lineage>
        <taxon>Bacteria</taxon>
        <taxon>Bacillati</taxon>
        <taxon>Bacillota</taxon>
        <taxon>Bacilli</taxon>
        <taxon>Lactobacillales</taxon>
        <taxon>Lactobacillaceae</taxon>
        <taxon>Philodulcilactobacillus</taxon>
    </lineage>
</organism>
<feature type="transmembrane region" description="Helical" evidence="6">
    <location>
        <begin position="127"/>
        <end position="146"/>
    </location>
</feature>
<proteinExistence type="predicted"/>
<comment type="subcellular location">
    <subcellularLocation>
        <location evidence="1">Cell membrane</location>
        <topology evidence="1">Multi-pass membrane protein</topology>
    </subcellularLocation>
</comment>
<dbReference type="InterPro" id="IPR002293">
    <property type="entry name" value="AA/rel_permease1"/>
</dbReference>
<protein>
    <submittedName>
        <fullName evidence="7">Amino acid permease</fullName>
    </submittedName>
</protein>